<keyword evidence="2" id="KW-1185">Reference proteome</keyword>
<dbReference type="Proteomes" id="UP000001312">
    <property type="component" value="Unassembled WGS sequence"/>
</dbReference>
<organism evidence="1 2">
    <name type="scientific">Sclerotinia sclerotiorum (strain ATCC 18683 / 1980 / Ss-1)</name>
    <name type="common">White mold</name>
    <name type="synonym">Whetzelinia sclerotiorum</name>
    <dbReference type="NCBI Taxonomy" id="665079"/>
    <lineage>
        <taxon>Eukaryota</taxon>
        <taxon>Fungi</taxon>
        <taxon>Dikarya</taxon>
        <taxon>Ascomycota</taxon>
        <taxon>Pezizomycotina</taxon>
        <taxon>Leotiomycetes</taxon>
        <taxon>Helotiales</taxon>
        <taxon>Sclerotiniaceae</taxon>
        <taxon>Sclerotinia</taxon>
    </lineage>
</organism>
<dbReference type="KEGG" id="ssl:SS1G_09343"/>
<dbReference type="HOGENOM" id="CLU_3335876_0_0_1"/>
<proteinExistence type="predicted"/>
<evidence type="ECO:0000313" key="2">
    <source>
        <dbReference type="Proteomes" id="UP000001312"/>
    </source>
</evidence>
<protein>
    <submittedName>
        <fullName evidence="1">Uncharacterized protein</fullName>
    </submittedName>
</protein>
<gene>
    <name evidence="1" type="ORF">SS1G_09343</name>
</gene>
<sequence length="38" mass="4539">MWSRRNAKGRAPERGAAIQRNTMLCQKNNTFWMRSTRN</sequence>
<dbReference type="EMBL" id="CH476633">
    <property type="protein sequence ID" value="EDN93476.1"/>
    <property type="molecule type" value="Genomic_DNA"/>
</dbReference>
<dbReference type="AlphaFoldDB" id="A7EVI4"/>
<reference evidence="2" key="1">
    <citation type="journal article" date="2011" name="PLoS Genet.">
        <title>Genomic analysis of the necrotrophic fungal pathogens Sclerotinia sclerotiorum and Botrytis cinerea.</title>
        <authorList>
            <person name="Amselem J."/>
            <person name="Cuomo C.A."/>
            <person name="van Kan J.A."/>
            <person name="Viaud M."/>
            <person name="Benito E.P."/>
            <person name="Couloux A."/>
            <person name="Coutinho P.M."/>
            <person name="de Vries R.P."/>
            <person name="Dyer P.S."/>
            <person name="Fillinger S."/>
            <person name="Fournier E."/>
            <person name="Gout L."/>
            <person name="Hahn M."/>
            <person name="Kohn L."/>
            <person name="Lapalu N."/>
            <person name="Plummer K.M."/>
            <person name="Pradier J.M."/>
            <person name="Quevillon E."/>
            <person name="Sharon A."/>
            <person name="Simon A."/>
            <person name="ten Have A."/>
            <person name="Tudzynski B."/>
            <person name="Tudzynski P."/>
            <person name="Wincker P."/>
            <person name="Andrew M."/>
            <person name="Anthouard V."/>
            <person name="Beever R.E."/>
            <person name="Beffa R."/>
            <person name="Benoit I."/>
            <person name="Bouzid O."/>
            <person name="Brault B."/>
            <person name="Chen Z."/>
            <person name="Choquer M."/>
            <person name="Collemare J."/>
            <person name="Cotton P."/>
            <person name="Danchin E.G."/>
            <person name="Da Silva C."/>
            <person name="Gautier A."/>
            <person name="Giraud C."/>
            <person name="Giraud T."/>
            <person name="Gonzalez C."/>
            <person name="Grossetete S."/>
            <person name="Guldener U."/>
            <person name="Henrissat B."/>
            <person name="Howlett B.J."/>
            <person name="Kodira C."/>
            <person name="Kretschmer M."/>
            <person name="Lappartient A."/>
            <person name="Leroch M."/>
            <person name="Levis C."/>
            <person name="Mauceli E."/>
            <person name="Neuveglise C."/>
            <person name="Oeser B."/>
            <person name="Pearson M."/>
            <person name="Poulain J."/>
            <person name="Poussereau N."/>
            <person name="Quesneville H."/>
            <person name="Rascle C."/>
            <person name="Schumacher J."/>
            <person name="Segurens B."/>
            <person name="Sexton A."/>
            <person name="Silva E."/>
            <person name="Sirven C."/>
            <person name="Soanes D.M."/>
            <person name="Talbot N.J."/>
            <person name="Templeton M."/>
            <person name="Yandava C."/>
            <person name="Yarden O."/>
            <person name="Zeng Q."/>
            <person name="Rollins J.A."/>
            <person name="Lebrun M.H."/>
            <person name="Dickman M."/>
        </authorList>
    </citation>
    <scope>NUCLEOTIDE SEQUENCE [LARGE SCALE GENOMIC DNA]</scope>
    <source>
        <strain evidence="2">ATCC 18683 / 1980 / Ss-1</strain>
    </source>
</reference>
<name>A7EVI4_SCLS1</name>
<dbReference type="InParanoid" id="A7EVI4"/>
<dbReference type="GeneID" id="5485832"/>
<accession>A7EVI4</accession>
<dbReference type="RefSeq" id="XP_001589621.1">
    <property type="nucleotide sequence ID" value="XM_001589571.1"/>
</dbReference>
<evidence type="ECO:0000313" key="1">
    <source>
        <dbReference type="EMBL" id="EDN93476.1"/>
    </source>
</evidence>